<dbReference type="PANTHER" id="PTHR36512:SF3">
    <property type="entry name" value="BLR5678 PROTEIN"/>
    <property type="match status" value="1"/>
</dbReference>
<accession>A0ABW9GCU5</accession>
<dbReference type="InterPro" id="IPR005321">
    <property type="entry name" value="Peptidase_S58_DmpA"/>
</dbReference>
<comment type="similarity">
    <text evidence="1">Belongs to the peptidase S58 family.</text>
</comment>
<evidence type="ECO:0000313" key="3">
    <source>
        <dbReference type="Proteomes" id="UP001629953"/>
    </source>
</evidence>
<dbReference type="CDD" id="cd02253">
    <property type="entry name" value="DmpA"/>
    <property type="match status" value="1"/>
</dbReference>
<name>A0ABW9GCU5_9GAMM</name>
<proteinExistence type="inferred from homology"/>
<dbReference type="Gene3D" id="3.60.70.12">
    <property type="entry name" value="L-amino peptidase D-ALA esterase/amidase"/>
    <property type="match status" value="1"/>
</dbReference>
<reference evidence="2 3" key="1">
    <citation type="journal article" date="2013" name="Int. J. Syst. Evol. Microbiol.">
        <title>Celerinatantimonas yamalensis sp. nov., a cold-adapted diazotrophic bacterium from a cold permafrost brine.</title>
        <authorList>
            <person name="Shcherbakova V."/>
            <person name="Chuvilskaya N."/>
            <person name="Rivkina E."/>
            <person name="Demidov N."/>
            <person name="Uchaeva V."/>
            <person name="Suetin S."/>
            <person name="Suzina N."/>
            <person name="Gilichinsky D."/>
        </authorList>
    </citation>
    <scope>NUCLEOTIDE SEQUENCE [LARGE SCALE GENOMIC DNA]</scope>
    <source>
        <strain evidence="2 3">C7</strain>
    </source>
</reference>
<dbReference type="SUPFAM" id="SSF56266">
    <property type="entry name" value="DmpA/ArgJ-like"/>
    <property type="match status" value="1"/>
</dbReference>
<dbReference type="PANTHER" id="PTHR36512">
    <property type="entry name" value="D-AMINOPEPTIDASE"/>
    <property type="match status" value="1"/>
</dbReference>
<dbReference type="RefSeq" id="WP_408625150.1">
    <property type="nucleotide sequence ID" value="NZ_JBEQCT010000012.1"/>
</dbReference>
<evidence type="ECO:0000313" key="2">
    <source>
        <dbReference type="EMBL" id="MFM2486850.1"/>
    </source>
</evidence>
<dbReference type="Proteomes" id="UP001629953">
    <property type="component" value="Unassembled WGS sequence"/>
</dbReference>
<protein>
    <submittedName>
        <fullName evidence="2">P1 family peptidase</fullName>
    </submittedName>
</protein>
<sequence>MTTEQWRSARLHNLLERWQCTRQIGCTQLVAGPTNSISDVAGVRVGHVTLAEGDVQTGVTAIVPNADNLFASPLCAGAAVLNGFAKPMGLTQLDELGILQTPIMLTNTFSVGRVYTGLVRYMLEQAPEAGREQATINPLVLECNDGYLNDQQAFAVSETMVHDALAAANTSFERGSVGAGRGMSCFGLKGGIGTSSRYIHQLDATLGVLVLANFGRLSALRLDGMALSEWIEPCLTQPTAQRDAGSIIIVMAIDAPLSARQLKRIAKRAGAGLGRLGSYWGHGSGDIALAFSTASQPCHDVDDSHIEELLCASAEGCEFAVLDALLQATPVQGFRGHSRSTLSDVLDKLAAQHGLSH</sequence>
<gene>
    <name evidence="2" type="ORF">ABUE30_17600</name>
</gene>
<dbReference type="Pfam" id="PF03576">
    <property type="entry name" value="Peptidase_S58"/>
    <property type="match status" value="1"/>
</dbReference>
<dbReference type="EMBL" id="JBEQCT010000012">
    <property type="protein sequence ID" value="MFM2486850.1"/>
    <property type="molecule type" value="Genomic_DNA"/>
</dbReference>
<comment type="caution">
    <text evidence="2">The sequence shown here is derived from an EMBL/GenBank/DDBJ whole genome shotgun (WGS) entry which is preliminary data.</text>
</comment>
<organism evidence="2 3">
    <name type="scientific">Celerinatantimonas yamalensis</name>
    <dbReference type="NCBI Taxonomy" id="559956"/>
    <lineage>
        <taxon>Bacteria</taxon>
        <taxon>Pseudomonadati</taxon>
        <taxon>Pseudomonadota</taxon>
        <taxon>Gammaproteobacteria</taxon>
        <taxon>Celerinatantimonadaceae</taxon>
        <taxon>Celerinatantimonas</taxon>
    </lineage>
</organism>
<evidence type="ECO:0000256" key="1">
    <source>
        <dbReference type="ARBA" id="ARBA00007068"/>
    </source>
</evidence>
<keyword evidence="3" id="KW-1185">Reference proteome</keyword>
<dbReference type="InterPro" id="IPR016117">
    <property type="entry name" value="ArgJ-like_dom_sf"/>
</dbReference>